<dbReference type="EMBL" id="FQXG01000009">
    <property type="protein sequence ID" value="SHI19259.1"/>
    <property type="molecule type" value="Genomic_DNA"/>
</dbReference>
<protein>
    <submittedName>
        <fullName evidence="2">Uncharacterized protein</fullName>
    </submittedName>
</protein>
<gene>
    <name evidence="2" type="ORF">SAMN02745129_4649</name>
</gene>
<dbReference type="STRING" id="299255.SAMN02745129_4649"/>
<keyword evidence="1" id="KW-0472">Membrane</keyword>
<keyword evidence="3" id="KW-1185">Reference proteome</keyword>
<name>A0A1M5Z4X1_9GAMM</name>
<dbReference type="RefSeq" id="WP_156480024.1">
    <property type="nucleotide sequence ID" value="NZ_FQXG01000009.1"/>
</dbReference>
<evidence type="ECO:0000313" key="3">
    <source>
        <dbReference type="Proteomes" id="UP000184268"/>
    </source>
</evidence>
<dbReference type="Proteomes" id="UP000184268">
    <property type="component" value="Unassembled WGS sequence"/>
</dbReference>
<evidence type="ECO:0000313" key="2">
    <source>
        <dbReference type="EMBL" id="SHI19259.1"/>
    </source>
</evidence>
<organism evidence="2 3">
    <name type="scientific">Ferrimonas marina</name>
    <dbReference type="NCBI Taxonomy" id="299255"/>
    <lineage>
        <taxon>Bacteria</taxon>
        <taxon>Pseudomonadati</taxon>
        <taxon>Pseudomonadota</taxon>
        <taxon>Gammaproteobacteria</taxon>
        <taxon>Alteromonadales</taxon>
        <taxon>Ferrimonadaceae</taxon>
        <taxon>Ferrimonas</taxon>
    </lineage>
</organism>
<dbReference type="AlphaFoldDB" id="A0A1M5Z4X1"/>
<keyword evidence="1" id="KW-0812">Transmembrane</keyword>
<evidence type="ECO:0000256" key="1">
    <source>
        <dbReference type="SAM" id="Phobius"/>
    </source>
</evidence>
<keyword evidence="1" id="KW-1133">Transmembrane helix</keyword>
<reference evidence="3" key="1">
    <citation type="submission" date="2016-11" db="EMBL/GenBank/DDBJ databases">
        <authorList>
            <person name="Varghese N."/>
            <person name="Submissions S."/>
        </authorList>
    </citation>
    <scope>NUCLEOTIDE SEQUENCE [LARGE SCALE GENOMIC DNA]</scope>
    <source>
        <strain evidence="3">DSM 16917</strain>
    </source>
</reference>
<accession>A0A1M5Z4X1</accession>
<proteinExistence type="predicted"/>
<feature type="transmembrane region" description="Helical" evidence="1">
    <location>
        <begin position="12"/>
        <end position="34"/>
    </location>
</feature>
<sequence>MKRKTRKPMPVNLVEILRISVVAIVMGFGLFVLLRRTLDSPILAML</sequence>